<dbReference type="Pfam" id="PF01248">
    <property type="entry name" value="Ribosomal_L7Ae"/>
    <property type="match status" value="1"/>
</dbReference>
<dbReference type="Proteomes" id="UP000527860">
    <property type="component" value="Unassembled WGS sequence"/>
</dbReference>
<comment type="caution">
    <text evidence="2">The sequence shown here is derived from an EMBL/GenBank/DDBJ whole genome shotgun (WGS) entry which is preliminary data.</text>
</comment>
<protein>
    <submittedName>
        <fullName evidence="2">50S ribosomal protein L7ae</fullName>
    </submittedName>
    <submittedName>
        <fullName evidence="3">Ribosomal L7Ae/L30e/S12e/Gadd45 family protein</fullName>
    </submittedName>
</protein>
<keyword evidence="2" id="KW-0689">Ribosomal protein</keyword>
<dbReference type="InterPro" id="IPR029064">
    <property type="entry name" value="Ribosomal_eL30-like_sf"/>
</dbReference>
<dbReference type="AlphaFoldDB" id="A0A0C2HBA6"/>
<feature type="domain" description="Ribosomal protein eL8/eL30/eS12/Gadd45" evidence="1">
    <location>
        <begin position="4"/>
        <end position="94"/>
    </location>
</feature>
<evidence type="ECO:0000313" key="2">
    <source>
        <dbReference type="EMBL" id="KIH71025.1"/>
    </source>
</evidence>
<dbReference type="GeneID" id="77845015"/>
<dbReference type="STRING" id="45670.SN16_05555"/>
<dbReference type="EMBL" id="JXII01000004">
    <property type="protein sequence ID" value="KIH71025.1"/>
    <property type="molecule type" value="Genomic_DNA"/>
</dbReference>
<dbReference type="Proteomes" id="UP000031546">
    <property type="component" value="Unassembled WGS sequence"/>
</dbReference>
<dbReference type="GO" id="GO:0005840">
    <property type="term" value="C:ribosome"/>
    <property type="evidence" value="ECO:0007669"/>
    <property type="project" value="UniProtKB-KW"/>
</dbReference>
<organism evidence="2 5">
    <name type="scientific">Salinicoccus roseus</name>
    <dbReference type="NCBI Taxonomy" id="45670"/>
    <lineage>
        <taxon>Bacteria</taxon>
        <taxon>Bacillati</taxon>
        <taxon>Bacillota</taxon>
        <taxon>Bacilli</taxon>
        <taxon>Bacillales</taxon>
        <taxon>Staphylococcaceae</taxon>
        <taxon>Salinicoccus</taxon>
    </lineage>
</organism>
<dbReference type="Gene3D" id="3.30.1330.30">
    <property type="match status" value="1"/>
</dbReference>
<dbReference type="EMBL" id="NPEZ01000001">
    <property type="protein sequence ID" value="OZT78345.1"/>
    <property type="molecule type" value="Genomic_DNA"/>
</dbReference>
<evidence type="ECO:0000259" key="1">
    <source>
        <dbReference type="Pfam" id="PF01248"/>
    </source>
</evidence>
<name>A0A0C2HBA6_9STAP</name>
<evidence type="ECO:0000313" key="3">
    <source>
        <dbReference type="EMBL" id="MDB0580253.1"/>
    </source>
</evidence>
<dbReference type="OrthoDB" id="9794863at2"/>
<keyword evidence="2" id="KW-0687">Ribonucleoprotein</keyword>
<evidence type="ECO:0000313" key="6">
    <source>
        <dbReference type="Proteomes" id="UP000216682"/>
    </source>
</evidence>
<reference evidence="4 6" key="2">
    <citation type="submission" date="2017-07" db="EMBL/GenBank/DDBJ databases">
        <title>Shotgun whole genome sequences of three halophilic bacterial isolates.</title>
        <authorList>
            <person name="Pozzo T."/>
            <person name="Higdon S.M."/>
            <person name="Quillaguaman J."/>
        </authorList>
    </citation>
    <scope>NUCLEOTIDE SEQUENCE [LARGE SCALE GENOMIC DNA]</scope>
    <source>
        <strain evidence="4 6">BU-1</strain>
    </source>
</reference>
<reference evidence="3" key="4">
    <citation type="submission" date="2022-12" db="EMBL/GenBank/DDBJ databases">
        <title>Genome analysis and biological profiling of marine Salinicoccus roseus MOSEL-ME25.</title>
        <authorList>
            <person name="Mirza F.T."/>
            <person name="Xie Y."/>
            <person name="Shinwari Z.K."/>
        </authorList>
    </citation>
    <scope>NUCLEOTIDE SEQUENCE</scope>
    <source>
        <strain evidence="3">MOSEL-ME25</strain>
    </source>
</reference>
<dbReference type="SUPFAM" id="SSF55315">
    <property type="entry name" value="L30e-like"/>
    <property type="match status" value="1"/>
</dbReference>
<dbReference type="EMBL" id="JABEVU030000001">
    <property type="protein sequence ID" value="MDB0580253.1"/>
    <property type="molecule type" value="Genomic_DNA"/>
</dbReference>
<evidence type="ECO:0000313" key="7">
    <source>
        <dbReference type="Proteomes" id="UP000527860"/>
    </source>
</evidence>
<reference evidence="3" key="3">
    <citation type="submission" date="2020-04" db="EMBL/GenBank/DDBJ databases">
        <authorList>
            <person name="Tanveer F."/>
            <person name="Xie Y."/>
            <person name="Shinwari Z.K."/>
        </authorList>
    </citation>
    <scope>NUCLEOTIDE SEQUENCE</scope>
    <source>
        <strain evidence="3">MOSEL-ME25</strain>
    </source>
</reference>
<keyword evidence="7" id="KW-1185">Reference proteome</keyword>
<evidence type="ECO:0000313" key="4">
    <source>
        <dbReference type="EMBL" id="OZT78345.1"/>
    </source>
</evidence>
<evidence type="ECO:0000313" key="5">
    <source>
        <dbReference type="Proteomes" id="UP000031546"/>
    </source>
</evidence>
<proteinExistence type="predicted"/>
<accession>A0A0C2HBA6</accession>
<dbReference type="InterPro" id="IPR004038">
    <property type="entry name" value="Ribosomal_eL8/eL30/eS12/Gad45"/>
</dbReference>
<dbReference type="RefSeq" id="WP_040105625.1">
    <property type="nucleotide sequence ID" value="NZ_BMCA01000001.1"/>
</dbReference>
<sequence length="102" mass="11179">MTDRILNLLGLAKRAGMLTTGEEKTIESIQRNRAKAVFLASDAGSSTAKKVRDKCNYYEIPLIDDYTNEALSSATGAPNRVVLSVTDPGFSRKMLQLKEKGK</sequence>
<reference evidence="2 5" key="1">
    <citation type="submission" date="2015-01" db="EMBL/GenBank/DDBJ databases">
        <title>Genome sequences of high lactate-tolerant strain Salinicoccus roseus W12 with industrial interest.</title>
        <authorList>
            <person name="Wang H."/>
            <person name="Yu B."/>
        </authorList>
    </citation>
    <scope>NUCLEOTIDE SEQUENCE [LARGE SCALE GENOMIC DNA]</scope>
    <source>
        <strain evidence="2 5">W12</strain>
    </source>
</reference>
<dbReference type="Proteomes" id="UP000216682">
    <property type="component" value="Unassembled WGS sequence"/>
</dbReference>
<gene>
    <name evidence="4" type="ORF">CFN03_03440</name>
    <name evidence="3" type="ORF">F7P68_0006900</name>
    <name evidence="2" type="ORF">SN16_05555</name>
</gene>